<dbReference type="InterPro" id="IPR018982">
    <property type="entry name" value="RQC_domain"/>
</dbReference>
<organism evidence="8 9">
    <name type="scientific">Ditylenchus destructor</name>
    <dbReference type="NCBI Taxonomy" id="166010"/>
    <lineage>
        <taxon>Eukaryota</taxon>
        <taxon>Metazoa</taxon>
        <taxon>Ecdysozoa</taxon>
        <taxon>Nematoda</taxon>
        <taxon>Chromadorea</taxon>
        <taxon>Rhabditida</taxon>
        <taxon>Tylenchina</taxon>
        <taxon>Tylenchomorpha</taxon>
        <taxon>Sphaerularioidea</taxon>
        <taxon>Anguinidae</taxon>
        <taxon>Anguininae</taxon>
        <taxon>Ditylenchus</taxon>
    </lineage>
</organism>
<dbReference type="GO" id="GO:0070008">
    <property type="term" value="F:serine-type exopeptidase activity"/>
    <property type="evidence" value="ECO:0007669"/>
    <property type="project" value="InterPro"/>
</dbReference>
<dbReference type="GO" id="GO:0043138">
    <property type="term" value="F:3'-5' DNA helicase activity"/>
    <property type="evidence" value="ECO:0007669"/>
    <property type="project" value="InterPro"/>
</dbReference>
<dbReference type="AlphaFoldDB" id="A0AAD4MRU9"/>
<proteinExistence type="inferred from homology"/>
<evidence type="ECO:0000256" key="4">
    <source>
        <dbReference type="ARBA" id="ARBA00022801"/>
    </source>
</evidence>
<dbReference type="InterPro" id="IPR036388">
    <property type="entry name" value="WH-like_DNA-bd_sf"/>
</dbReference>
<dbReference type="Gene3D" id="1.10.10.10">
    <property type="entry name" value="Winged helix-like DNA-binding domain superfamily/Winged helix DNA-binding domain"/>
    <property type="match status" value="1"/>
</dbReference>
<dbReference type="GO" id="GO:0004180">
    <property type="term" value="F:carboxypeptidase activity"/>
    <property type="evidence" value="ECO:0007669"/>
    <property type="project" value="UniProtKB-KW"/>
</dbReference>
<feature type="region of interest" description="Disordered" evidence="6">
    <location>
        <begin position="870"/>
        <end position="919"/>
    </location>
</feature>
<evidence type="ECO:0000313" key="9">
    <source>
        <dbReference type="Proteomes" id="UP001201812"/>
    </source>
</evidence>
<protein>
    <submittedName>
        <fullName evidence="8">Serine carboxypeptidase s28 domain-containing protein</fullName>
    </submittedName>
</protein>
<keyword evidence="8" id="KW-0121">Carboxypeptidase</keyword>
<dbReference type="GO" id="GO:0006281">
    <property type="term" value="P:DNA repair"/>
    <property type="evidence" value="ECO:0007669"/>
    <property type="project" value="InterPro"/>
</dbReference>
<evidence type="ECO:0000256" key="6">
    <source>
        <dbReference type="SAM" id="MobiDB-lite"/>
    </source>
</evidence>
<evidence type="ECO:0000256" key="2">
    <source>
        <dbReference type="ARBA" id="ARBA00022670"/>
    </source>
</evidence>
<keyword evidence="3" id="KW-0732">Signal</keyword>
<dbReference type="GO" id="GO:0006508">
    <property type="term" value="P:proteolysis"/>
    <property type="evidence" value="ECO:0007669"/>
    <property type="project" value="UniProtKB-KW"/>
</dbReference>
<feature type="compositionally biased region" description="Polar residues" evidence="6">
    <location>
        <begin position="881"/>
        <end position="897"/>
    </location>
</feature>
<sequence>MAISAQYPCKLKLIVFIGCILFPTPQEAFLTSPSLAYTAQKRLIPTDFDVKEPCPNKEWITEKWFPQKLDHFNSSDSRTYGQRYFTNWKFNKRISPQNATRDPPIFLIIGGEWEMKWAWICTDNMTFMRSADENNAIAVMLEHRFFGKNKNMPDLSVDNLAYLTVGQALADVVSFIEGFSKVENLTNSKWVAFGGSYPEYAEVVENDIKETSDDCYQNIKLAFKEIRNATLFEEGRAQLSSIFRIDPPLQADPDDFRMFFNAVFLGFDCAAQNWPHAEVGGTPKLSQACEMMNDDTIGSRMERAARVVQFVPCHIYLYDESKKTMDVNYQRNVAYMQNVSLDFEWSSWRGWMWLTCNELGYFQTTDKGSSIFGDILSQGSVQKYCIDVFGDPISASHIQEQVAKLQQTYGMPMNYNATNICFPRGTRDPWSRLHADLKTYPEQHQIVLTSKGASHMDDMYSSALDLYDLKRYFMEQSWHIALLKKPIGCHGLRVYSALEKERQLAPPSMVDTRTPKKMFMDEMMPYIRKNSPHCSPLQSQKSESVESQKKNVFDELFDRNDDSLSEHKAQRKQNLKVDAITGLFVKGEKSEAASEYEQSPFKTDDVANVLPDSSLLFPDAYTMYGQSQKHYYDAAAPKSEISPTPVPIVPVVHPISVSAKSERINHSFHDNSFDDDDPNFVAAHFKSSDFFEDENDEQYNSDAENEGYQKISLKTFFNVQNNMAAIVPNKALKGKVSEQLHSCYRVNVSGEALAVLASMKSFSSRLSITNLVGMYRGHLSKSFMAIAESKNYTKLPIFGRGQALSENNSKRLFGTLARNGLLWEEQQKNEKRPGNWCRFLRITDKGKKYVNGPERYHIFVIMELDVSKIRRKRKSDKHRNQPVNTTKTESTLPNNKTAGGDESKDLNTESFYSEEPETKRLPTSAYLSLFPTDIPENSGGALRAEDFIRSRDYVENQK</sequence>
<keyword evidence="9" id="KW-1185">Reference proteome</keyword>
<dbReference type="PANTHER" id="PTHR11010">
    <property type="entry name" value="PROTEASE S28 PRO-X CARBOXYPEPTIDASE-RELATED"/>
    <property type="match status" value="1"/>
</dbReference>
<keyword evidence="2" id="KW-0645">Protease</keyword>
<dbReference type="SUPFAM" id="SSF46785">
    <property type="entry name" value="Winged helix' DNA-binding domain"/>
    <property type="match status" value="1"/>
</dbReference>
<dbReference type="Gene3D" id="3.40.50.1820">
    <property type="entry name" value="alpha/beta hydrolase"/>
    <property type="match status" value="1"/>
</dbReference>
<evidence type="ECO:0000256" key="1">
    <source>
        <dbReference type="ARBA" id="ARBA00011079"/>
    </source>
</evidence>
<accession>A0AAD4MRU9</accession>
<name>A0AAD4MRU9_9BILA</name>
<dbReference type="InterPro" id="IPR008758">
    <property type="entry name" value="Peptidase_S28"/>
</dbReference>
<evidence type="ECO:0000256" key="3">
    <source>
        <dbReference type="ARBA" id="ARBA00022729"/>
    </source>
</evidence>
<evidence type="ECO:0000256" key="5">
    <source>
        <dbReference type="ARBA" id="ARBA00023180"/>
    </source>
</evidence>
<feature type="domain" description="RQC" evidence="7">
    <location>
        <begin position="747"/>
        <end position="862"/>
    </location>
</feature>
<dbReference type="GO" id="GO:0008239">
    <property type="term" value="F:dipeptidyl-peptidase activity"/>
    <property type="evidence" value="ECO:0007669"/>
    <property type="project" value="TreeGrafter"/>
</dbReference>
<evidence type="ECO:0000313" key="8">
    <source>
        <dbReference type="EMBL" id="KAI1702886.1"/>
    </source>
</evidence>
<comment type="similarity">
    <text evidence="1">Belongs to the peptidase S28 family.</text>
</comment>
<dbReference type="GO" id="GO:0006260">
    <property type="term" value="P:DNA replication"/>
    <property type="evidence" value="ECO:0007669"/>
    <property type="project" value="InterPro"/>
</dbReference>
<keyword evidence="5" id="KW-0325">Glycoprotein</keyword>
<dbReference type="EMBL" id="JAKKPZ010000091">
    <property type="protein sequence ID" value="KAI1702886.1"/>
    <property type="molecule type" value="Genomic_DNA"/>
</dbReference>
<keyword evidence="4" id="KW-0378">Hydrolase</keyword>
<gene>
    <name evidence="8" type="ORF">DdX_15217</name>
</gene>
<dbReference type="Proteomes" id="UP001201812">
    <property type="component" value="Unassembled WGS sequence"/>
</dbReference>
<reference evidence="8" key="1">
    <citation type="submission" date="2022-01" db="EMBL/GenBank/DDBJ databases">
        <title>Genome Sequence Resource for Two Populations of Ditylenchus destructor, the Migratory Endoparasitic Phytonematode.</title>
        <authorList>
            <person name="Zhang H."/>
            <person name="Lin R."/>
            <person name="Xie B."/>
        </authorList>
    </citation>
    <scope>NUCLEOTIDE SEQUENCE</scope>
    <source>
        <strain evidence="8">BazhouSP</strain>
    </source>
</reference>
<dbReference type="SMART" id="SM00956">
    <property type="entry name" value="RQC"/>
    <property type="match status" value="1"/>
</dbReference>
<dbReference type="Pfam" id="PF05577">
    <property type="entry name" value="Peptidase_S28"/>
    <property type="match status" value="2"/>
</dbReference>
<dbReference type="InterPro" id="IPR029058">
    <property type="entry name" value="AB_hydrolase_fold"/>
</dbReference>
<evidence type="ECO:0000259" key="7">
    <source>
        <dbReference type="SMART" id="SM00956"/>
    </source>
</evidence>
<dbReference type="PANTHER" id="PTHR11010:SF101">
    <property type="entry name" value="SERINE PROTEASE F56F10.1-RELATED"/>
    <property type="match status" value="1"/>
</dbReference>
<dbReference type="InterPro" id="IPR036390">
    <property type="entry name" value="WH_DNA-bd_sf"/>
</dbReference>
<dbReference type="Pfam" id="PF09382">
    <property type="entry name" value="RQC"/>
    <property type="match status" value="1"/>
</dbReference>
<comment type="caution">
    <text evidence="8">The sequence shown here is derived from an EMBL/GenBank/DDBJ whole genome shotgun (WGS) entry which is preliminary data.</text>
</comment>